<evidence type="ECO:0000313" key="4">
    <source>
        <dbReference type="Proteomes" id="UP001642409"/>
    </source>
</evidence>
<keyword evidence="4" id="KW-1185">Reference proteome</keyword>
<dbReference type="EMBL" id="CATOUU010000526">
    <property type="protein sequence ID" value="CAI9932791.1"/>
    <property type="molecule type" value="Genomic_DNA"/>
</dbReference>
<dbReference type="InterPro" id="IPR035963">
    <property type="entry name" value="FERM_2"/>
</dbReference>
<dbReference type="Gene3D" id="1.20.80.10">
    <property type="match status" value="1"/>
</dbReference>
<organism evidence="2">
    <name type="scientific">Hexamita inflata</name>
    <dbReference type="NCBI Taxonomy" id="28002"/>
    <lineage>
        <taxon>Eukaryota</taxon>
        <taxon>Metamonada</taxon>
        <taxon>Diplomonadida</taxon>
        <taxon>Hexamitidae</taxon>
        <taxon>Hexamitinae</taxon>
        <taxon>Hexamita</taxon>
    </lineage>
</organism>
<dbReference type="EMBL" id="CAXDID020000196">
    <property type="protein sequence ID" value="CAL6053336.1"/>
    <property type="molecule type" value="Genomic_DNA"/>
</dbReference>
<dbReference type="InterPro" id="IPR019748">
    <property type="entry name" value="FERM_central"/>
</dbReference>
<feature type="domain" description="FERM central" evidence="1">
    <location>
        <begin position="86"/>
        <end position="166"/>
    </location>
</feature>
<evidence type="ECO:0000259" key="1">
    <source>
        <dbReference type="Pfam" id="PF00373"/>
    </source>
</evidence>
<protein>
    <recommendedName>
        <fullName evidence="1">FERM central domain-containing protein</fullName>
    </recommendedName>
</protein>
<reference evidence="3 4" key="2">
    <citation type="submission" date="2024-07" db="EMBL/GenBank/DDBJ databases">
        <authorList>
            <person name="Akdeniz Z."/>
        </authorList>
    </citation>
    <scope>NUCLEOTIDE SEQUENCE [LARGE SCALE GENOMIC DNA]</scope>
</reference>
<reference evidence="2" key="1">
    <citation type="submission" date="2023-06" db="EMBL/GenBank/DDBJ databases">
        <authorList>
            <person name="Kurt Z."/>
        </authorList>
    </citation>
    <scope>NUCLEOTIDE SEQUENCE</scope>
</reference>
<dbReference type="AlphaFoldDB" id="A0AA86P6P5"/>
<dbReference type="Proteomes" id="UP001642409">
    <property type="component" value="Unassembled WGS sequence"/>
</dbReference>
<dbReference type="SUPFAM" id="SSF47031">
    <property type="entry name" value="Second domain of FERM"/>
    <property type="match status" value="1"/>
</dbReference>
<dbReference type="CDD" id="cd14473">
    <property type="entry name" value="FERM_B-lobe"/>
    <property type="match status" value="1"/>
</dbReference>
<dbReference type="Pfam" id="PF00373">
    <property type="entry name" value="FERM_M"/>
    <property type="match status" value="1"/>
</dbReference>
<name>A0AA86P6P5_9EUKA</name>
<sequence>MHIKINFSGVFSGVPFEEDSTISHIISYILQKNDVPLSYAQYCVILQVGADKFGYPLSPTDLVRQHQDSALHFRIIRFPESLDDVDEHFQELMQNQIHKMVISASYWVDQKTAVRLAARVCCAVFGPYHNQQFGFLTKTLSQLVPHQYSSEEVENYILTEWQSLQQNINPVSLYLSEFVTNIQYGYVPFSARLEQQPVRILFGPKMILLFSQKGEIMDWIEPEKVAFPAEMRTDVVFSGQKEWKAEMNGCKAIKEIQRVIIGGYVKPEEIQKKKFSFSGIL</sequence>
<dbReference type="InterPro" id="IPR014352">
    <property type="entry name" value="FERM/acyl-CoA-bd_prot_sf"/>
</dbReference>
<accession>A0AA86P6P5</accession>
<evidence type="ECO:0000313" key="2">
    <source>
        <dbReference type="EMBL" id="CAI9932791.1"/>
    </source>
</evidence>
<evidence type="ECO:0000313" key="3">
    <source>
        <dbReference type="EMBL" id="CAL6053336.1"/>
    </source>
</evidence>
<gene>
    <name evidence="2" type="ORF">HINF_LOCUS20436</name>
    <name evidence="3" type="ORF">HINF_LOCUS45285</name>
</gene>
<proteinExistence type="predicted"/>
<comment type="caution">
    <text evidence="2">The sequence shown here is derived from an EMBL/GenBank/DDBJ whole genome shotgun (WGS) entry which is preliminary data.</text>
</comment>